<name>X0X2E1_9ZZZZ</name>
<dbReference type="EMBL" id="BARS01043945">
    <property type="protein sequence ID" value="GAG30813.1"/>
    <property type="molecule type" value="Genomic_DNA"/>
</dbReference>
<dbReference type="SUPFAM" id="SSF56731">
    <property type="entry name" value="DNA primase core"/>
    <property type="match status" value="1"/>
</dbReference>
<proteinExistence type="predicted"/>
<feature type="non-terminal residue" evidence="1">
    <location>
        <position position="191"/>
    </location>
</feature>
<gene>
    <name evidence="1" type="ORF">S01H1_66459</name>
</gene>
<accession>X0X2E1</accession>
<dbReference type="InterPro" id="IPR037068">
    <property type="entry name" value="DNA_primase_core_N_sf"/>
</dbReference>
<dbReference type="Gene3D" id="3.90.980.10">
    <property type="entry name" value="DNA primase, catalytic core, N-terminal domain"/>
    <property type="match status" value="1"/>
</dbReference>
<reference evidence="1" key="1">
    <citation type="journal article" date="2014" name="Front. Microbiol.">
        <title>High frequency of phylogenetically diverse reductive dehalogenase-homologous genes in deep subseafloor sedimentary metagenomes.</title>
        <authorList>
            <person name="Kawai M."/>
            <person name="Futagami T."/>
            <person name="Toyoda A."/>
            <person name="Takaki Y."/>
            <person name="Nishi S."/>
            <person name="Hori S."/>
            <person name="Arai W."/>
            <person name="Tsubouchi T."/>
            <person name="Morono Y."/>
            <person name="Uchiyama I."/>
            <person name="Ito T."/>
            <person name="Fujiyama A."/>
            <person name="Inagaki F."/>
            <person name="Takami H."/>
        </authorList>
    </citation>
    <scope>NUCLEOTIDE SEQUENCE</scope>
    <source>
        <strain evidence="1">Expedition CK06-06</strain>
    </source>
</reference>
<evidence type="ECO:0000313" key="1">
    <source>
        <dbReference type="EMBL" id="GAG30813.1"/>
    </source>
</evidence>
<protein>
    <submittedName>
        <fullName evidence="1">Uncharacterized protein</fullName>
    </submittedName>
</protein>
<comment type="caution">
    <text evidence="1">The sequence shown here is derived from an EMBL/GenBank/DDBJ whole genome shotgun (WGS) entry which is preliminary data.</text>
</comment>
<organism evidence="1">
    <name type="scientific">marine sediment metagenome</name>
    <dbReference type="NCBI Taxonomy" id="412755"/>
    <lineage>
        <taxon>unclassified sequences</taxon>
        <taxon>metagenomes</taxon>
        <taxon>ecological metagenomes</taxon>
    </lineage>
</organism>
<sequence>MQHGQTGPDAEGDGPDRIQELKQLAVAYYEHVHQNRTAELAYAVGGESFTAVDYFRRRGHSTETLDHFHVGLADGHFYQFALGQGYTQNELRRAGLLKPNSPRDYWSAGLVLFPHCVDGQVSHFSQKDPSGRYGYQAKNEHRHPGCLWQNQDAARNVTELLLVEGENDLLSVAGKASYEAVIACNGSLSQR</sequence>
<dbReference type="AlphaFoldDB" id="X0X2E1"/>